<gene>
    <name evidence="7" type="primary">efp</name>
    <name evidence="12" type="ORF">A3A24_03400</name>
</gene>
<dbReference type="InterPro" id="IPR001059">
    <property type="entry name" value="Transl_elong_P/YeiP_cen"/>
</dbReference>
<comment type="caution">
    <text evidence="12">The sequence shown here is derived from an EMBL/GenBank/DDBJ whole genome shotgun (WGS) entry which is preliminary data.</text>
</comment>
<dbReference type="NCBIfam" id="NF001810">
    <property type="entry name" value="PRK00529.1"/>
    <property type="match status" value="1"/>
</dbReference>
<comment type="subcellular location">
    <subcellularLocation>
        <location evidence="1 7">Cytoplasm</location>
    </subcellularLocation>
</comment>
<accession>A0A1G1YRG4</accession>
<dbReference type="SUPFAM" id="SSF50104">
    <property type="entry name" value="Translation proteins SH3-like domain"/>
    <property type="match status" value="1"/>
</dbReference>
<dbReference type="EMBL" id="MHIP01000022">
    <property type="protein sequence ID" value="OGY54943.1"/>
    <property type="molecule type" value="Genomic_DNA"/>
</dbReference>
<dbReference type="PIRSF" id="PIRSF005901">
    <property type="entry name" value="EF-P"/>
    <property type="match status" value="1"/>
</dbReference>
<dbReference type="InterPro" id="IPR020599">
    <property type="entry name" value="Transl_elong_fac_P/YeiP"/>
</dbReference>
<sequence length="190" mass="21383">MPVLGSLNDIKQGLTINYNGKPCLVVEAKFVRMQQRKPVMQTKLRNLINNKVVEYSFKAGERVETMAVERKKVNFLYAAGTEYSFMDNDSYEQFTFTKESLGDKAQFLKDGCEVVLIYVDGQPINVELPVKMDFKVTETPEGSKGDTAQGRVTKQATLETGTVVNVPMFVKEGDMIKINTDTGDYVERVN</sequence>
<comment type="similarity">
    <text evidence="3 7 9">Belongs to the elongation factor P family.</text>
</comment>
<evidence type="ECO:0000256" key="8">
    <source>
        <dbReference type="NCBIfam" id="TIGR00038"/>
    </source>
</evidence>
<dbReference type="Proteomes" id="UP000176512">
    <property type="component" value="Unassembled WGS sequence"/>
</dbReference>
<reference evidence="12 13" key="1">
    <citation type="journal article" date="2016" name="Nat. Commun.">
        <title>Thousands of microbial genomes shed light on interconnected biogeochemical processes in an aquifer system.</title>
        <authorList>
            <person name="Anantharaman K."/>
            <person name="Brown C.T."/>
            <person name="Hug L.A."/>
            <person name="Sharon I."/>
            <person name="Castelle C.J."/>
            <person name="Probst A.J."/>
            <person name="Thomas B.C."/>
            <person name="Singh A."/>
            <person name="Wilkins M.J."/>
            <person name="Karaoz U."/>
            <person name="Brodie E.L."/>
            <person name="Williams K.H."/>
            <person name="Hubbard S.S."/>
            <person name="Banfield J.F."/>
        </authorList>
    </citation>
    <scope>NUCLEOTIDE SEQUENCE [LARGE SCALE GENOMIC DNA]</scope>
</reference>
<dbReference type="SUPFAM" id="SSF50249">
    <property type="entry name" value="Nucleic acid-binding proteins"/>
    <property type="match status" value="2"/>
</dbReference>
<dbReference type="InterPro" id="IPR013852">
    <property type="entry name" value="Transl_elong_P/YeiP_CS"/>
</dbReference>
<dbReference type="PROSITE" id="PS01275">
    <property type="entry name" value="EFP"/>
    <property type="match status" value="1"/>
</dbReference>
<dbReference type="GO" id="GO:0005829">
    <property type="term" value="C:cytosol"/>
    <property type="evidence" value="ECO:0007669"/>
    <property type="project" value="UniProtKB-ARBA"/>
</dbReference>
<comment type="function">
    <text evidence="7">Involved in peptide bond synthesis. Stimulates efficient translation and peptide-bond synthesis on native or reconstituted 70S ribosomes in vitro. Probably functions indirectly by altering the affinity of the ribosome for aminoacyl-tRNA, thus increasing their reactivity as acceptors for peptidyl transferase.</text>
</comment>
<evidence type="ECO:0000256" key="7">
    <source>
        <dbReference type="HAMAP-Rule" id="MF_00141"/>
    </source>
</evidence>
<dbReference type="Gene3D" id="2.40.50.140">
    <property type="entry name" value="Nucleic acid-binding proteins"/>
    <property type="match status" value="2"/>
</dbReference>
<evidence type="ECO:0000256" key="9">
    <source>
        <dbReference type="RuleBase" id="RU004389"/>
    </source>
</evidence>
<dbReference type="InterPro" id="IPR013185">
    <property type="entry name" value="Transl_elong_KOW-like"/>
</dbReference>
<dbReference type="InterPro" id="IPR012340">
    <property type="entry name" value="NA-bd_OB-fold"/>
</dbReference>
<dbReference type="Pfam" id="PF08207">
    <property type="entry name" value="EFP_N"/>
    <property type="match status" value="1"/>
</dbReference>
<dbReference type="CDD" id="cd04470">
    <property type="entry name" value="S1_EF-P_repeat_1"/>
    <property type="match status" value="1"/>
</dbReference>
<dbReference type="Pfam" id="PF01132">
    <property type="entry name" value="EFP"/>
    <property type="match status" value="1"/>
</dbReference>
<dbReference type="GO" id="GO:0043043">
    <property type="term" value="P:peptide biosynthetic process"/>
    <property type="evidence" value="ECO:0007669"/>
    <property type="project" value="InterPro"/>
</dbReference>
<evidence type="ECO:0000256" key="6">
    <source>
        <dbReference type="ARBA" id="ARBA00022917"/>
    </source>
</evidence>
<evidence type="ECO:0000256" key="4">
    <source>
        <dbReference type="ARBA" id="ARBA00022490"/>
    </source>
</evidence>
<dbReference type="Gene3D" id="2.30.30.30">
    <property type="match status" value="1"/>
</dbReference>
<dbReference type="SMART" id="SM01185">
    <property type="entry name" value="EFP"/>
    <property type="match status" value="1"/>
</dbReference>
<keyword evidence="5 7" id="KW-0251">Elongation factor</keyword>
<dbReference type="AlphaFoldDB" id="A0A1G1YRG4"/>
<dbReference type="SMART" id="SM00841">
    <property type="entry name" value="Elong-fact-P_C"/>
    <property type="match status" value="1"/>
</dbReference>
<feature type="domain" description="Elongation factor P C-terminal" evidence="10">
    <location>
        <begin position="132"/>
        <end position="188"/>
    </location>
</feature>
<evidence type="ECO:0000259" key="11">
    <source>
        <dbReference type="SMART" id="SM01185"/>
    </source>
</evidence>
<dbReference type="FunFam" id="2.40.50.140:FF:000009">
    <property type="entry name" value="Elongation factor P"/>
    <property type="match status" value="1"/>
</dbReference>
<evidence type="ECO:0000256" key="5">
    <source>
        <dbReference type="ARBA" id="ARBA00022768"/>
    </source>
</evidence>
<dbReference type="PANTHER" id="PTHR30053">
    <property type="entry name" value="ELONGATION FACTOR P"/>
    <property type="match status" value="1"/>
</dbReference>
<evidence type="ECO:0000313" key="12">
    <source>
        <dbReference type="EMBL" id="OGY54943.1"/>
    </source>
</evidence>
<proteinExistence type="inferred from homology"/>
<dbReference type="UniPathway" id="UPA00345"/>
<evidence type="ECO:0000256" key="2">
    <source>
        <dbReference type="ARBA" id="ARBA00004815"/>
    </source>
</evidence>
<dbReference type="FunFam" id="2.30.30.30:FF:000003">
    <property type="entry name" value="Elongation factor P"/>
    <property type="match status" value="1"/>
</dbReference>
<organism evidence="12 13">
    <name type="scientific">Candidatus Buchananbacteria bacterium RIFCSPLOWO2_01_FULL_46_12</name>
    <dbReference type="NCBI Taxonomy" id="1797546"/>
    <lineage>
        <taxon>Bacteria</taxon>
        <taxon>Candidatus Buchananiibacteriota</taxon>
    </lineage>
</organism>
<dbReference type="FunFam" id="2.40.50.140:FF:000004">
    <property type="entry name" value="Elongation factor P"/>
    <property type="match status" value="1"/>
</dbReference>
<name>A0A1G1YRG4_9BACT</name>
<comment type="pathway">
    <text evidence="2 7">Protein biosynthesis; polypeptide chain elongation.</text>
</comment>
<keyword evidence="4 7" id="KW-0963">Cytoplasm</keyword>
<dbReference type="InterPro" id="IPR008991">
    <property type="entry name" value="Translation_prot_SH3-like_sf"/>
</dbReference>
<dbReference type="PANTHER" id="PTHR30053:SF14">
    <property type="entry name" value="TRANSLATION ELONGATION FACTOR KOW-LIKE DOMAIN-CONTAINING PROTEIN"/>
    <property type="match status" value="1"/>
</dbReference>
<dbReference type="InterPro" id="IPR015365">
    <property type="entry name" value="Elong-fact-P_C"/>
</dbReference>
<dbReference type="GO" id="GO:0003746">
    <property type="term" value="F:translation elongation factor activity"/>
    <property type="evidence" value="ECO:0007669"/>
    <property type="project" value="UniProtKB-UniRule"/>
</dbReference>
<feature type="domain" description="Translation elongation factor P/YeiP central" evidence="11">
    <location>
        <begin position="70"/>
        <end position="124"/>
    </location>
</feature>
<keyword evidence="6 7" id="KW-0648">Protein biosynthesis</keyword>
<protein>
    <recommendedName>
        <fullName evidence="7 8">Elongation factor P</fullName>
        <shortName evidence="7">EF-P</shortName>
    </recommendedName>
</protein>
<evidence type="ECO:0000313" key="13">
    <source>
        <dbReference type="Proteomes" id="UP000176512"/>
    </source>
</evidence>
<evidence type="ECO:0000259" key="10">
    <source>
        <dbReference type="SMART" id="SM00841"/>
    </source>
</evidence>
<dbReference type="NCBIfam" id="TIGR00038">
    <property type="entry name" value="efp"/>
    <property type="match status" value="1"/>
</dbReference>
<dbReference type="HAMAP" id="MF_00141">
    <property type="entry name" value="EF_P"/>
    <property type="match status" value="1"/>
</dbReference>
<evidence type="ECO:0000256" key="3">
    <source>
        <dbReference type="ARBA" id="ARBA00009479"/>
    </source>
</evidence>
<dbReference type="Pfam" id="PF09285">
    <property type="entry name" value="Elong-fact-P_C"/>
    <property type="match status" value="1"/>
</dbReference>
<evidence type="ECO:0000256" key="1">
    <source>
        <dbReference type="ARBA" id="ARBA00004496"/>
    </source>
</evidence>
<dbReference type="InterPro" id="IPR011768">
    <property type="entry name" value="Transl_elongation_fac_P"/>
</dbReference>
<dbReference type="InterPro" id="IPR014722">
    <property type="entry name" value="Rib_uL2_dom2"/>
</dbReference>